<dbReference type="GO" id="GO:0005634">
    <property type="term" value="C:nucleus"/>
    <property type="evidence" value="ECO:0007669"/>
    <property type="project" value="UniProtKB-SubCell"/>
</dbReference>
<keyword evidence="5" id="KW-0539">Nucleus</keyword>
<dbReference type="FunCoup" id="A0A1S3GWK2">
    <property type="interactions" value="569"/>
</dbReference>
<dbReference type="PROSITE" id="PS01031">
    <property type="entry name" value="SHSP"/>
    <property type="match status" value="1"/>
</dbReference>
<keyword evidence="4 12" id="KW-0346">Stress response</keyword>
<dbReference type="Proteomes" id="UP000081671">
    <property type="component" value="Unplaced"/>
</dbReference>
<evidence type="ECO:0000313" key="11">
    <source>
        <dbReference type="Proteomes" id="UP000081671"/>
    </source>
</evidence>
<dbReference type="InParanoid" id="A0A1S3GWK2"/>
<evidence type="ECO:0000256" key="3">
    <source>
        <dbReference type="ARBA" id="ARBA00022490"/>
    </source>
</evidence>
<sequence>MQRVSGSFSNESRVAPRFSNAAVTERNQVATLPVRVLRDEGLNVQNREHTQDDFQVKMDAFGFAPEELVVQVDGQSLVVTGQRHQEGSDPARGSYRRMEQKVHRQMLLPPDLDPAAMSCCLTPSGQLWVRGQCRALPLSQAHTDPSLRPRRQGSKKSST</sequence>
<dbReference type="PANTHER" id="PTHR47896:SF1">
    <property type="entry name" value="HEAT SHOCK PROTEIN BETA-9"/>
    <property type="match status" value="1"/>
</dbReference>
<dbReference type="OrthoDB" id="8946669at2759"/>
<reference evidence="12" key="1">
    <citation type="submission" date="2025-08" db="UniProtKB">
        <authorList>
            <consortium name="RefSeq"/>
        </authorList>
    </citation>
    <scope>IDENTIFICATION</scope>
    <source>
        <tissue evidence="12">Kidney</tissue>
    </source>
</reference>
<evidence type="ECO:0000313" key="12">
    <source>
        <dbReference type="RefSeq" id="XP_012893268.1"/>
    </source>
</evidence>
<feature type="domain" description="SHSP" evidence="10">
    <location>
        <begin position="35"/>
        <end position="148"/>
    </location>
</feature>
<dbReference type="GO" id="GO:0005737">
    <property type="term" value="C:cytoplasm"/>
    <property type="evidence" value="ECO:0007669"/>
    <property type="project" value="UniProtKB-SubCell"/>
</dbReference>
<feature type="compositionally biased region" description="Basic residues" evidence="9">
    <location>
        <begin position="148"/>
        <end position="159"/>
    </location>
</feature>
<dbReference type="CDD" id="cd06481">
    <property type="entry name" value="ACD_HspB9_like"/>
    <property type="match status" value="1"/>
</dbReference>
<dbReference type="Gene3D" id="2.60.40.790">
    <property type="match status" value="1"/>
</dbReference>
<evidence type="ECO:0000256" key="8">
    <source>
        <dbReference type="RuleBase" id="RU003616"/>
    </source>
</evidence>
<feature type="region of interest" description="Disordered" evidence="9">
    <location>
        <begin position="140"/>
        <end position="159"/>
    </location>
</feature>
<evidence type="ECO:0000256" key="4">
    <source>
        <dbReference type="ARBA" id="ARBA00023016"/>
    </source>
</evidence>
<evidence type="ECO:0000256" key="5">
    <source>
        <dbReference type="ARBA" id="ARBA00023242"/>
    </source>
</evidence>
<dbReference type="KEGG" id="dord:106003057"/>
<dbReference type="GeneID" id="106003057"/>
<name>A0A1S3GWK2_DIPOR</name>
<evidence type="ECO:0000256" key="9">
    <source>
        <dbReference type="SAM" id="MobiDB-lite"/>
    </source>
</evidence>
<dbReference type="FunFam" id="2.60.40.790:FF:000063">
    <property type="entry name" value="Heat shock protein beta-9"/>
    <property type="match status" value="1"/>
</dbReference>
<organism evidence="11 12">
    <name type="scientific">Dipodomys ordii</name>
    <name type="common">Ord's kangaroo rat</name>
    <dbReference type="NCBI Taxonomy" id="10020"/>
    <lineage>
        <taxon>Eukaryota</taxon>
        <taxon>Metazoa</taxon>
        <taxon>Chordata</taxon>
        <taxon>Craniata</taxon>
        <taxon>Vertebrata</taxon>
        <taxon>Euteleostomi</taxon>
        <taxon>Mammalia</taxon>
        <taxon>Eutheria</taxon>
        <taxon>Euarchontoglires</taxon>
        <taxon>Glires</taxon>
        <taxon>Rodentia</taxon>
        <taxon>Castorimorpha</taxon>
        <taxon>Heteromyidae</taxon>
        <taxon>Dipodomyinae</taxon>
        <taxon>Dipodomys</taxon>
    </lineage>
</organism>
<dbReference type="InterPro" id="IPR008978">
    <property type="entry name" value="HSP20-like_chaperone"/>
</dbReference>
<gene>
    <name evidence="12" type="primary">Hspb9</name>
</gene>
<accession>A0A1S3GWK2</accession>
<evidence type="ECO:0000256" key="7">
    <source>
        <dbReference type="PROSITE-ProRule" id="PRU00285"/>
    </source>
</evidence>
<proteinExistence type="inferred from homology"/>
<comment type="similarity">
    <text evidence="7 8">Belongs to the small heat shock protein (HSP20) family.</text>
</comment>
<evidence type="ECO:0000256" key="1">
    <source>
        <dbReference type="ARBA" id="ARBA00004123"/>
    </source>
</evidence>
<dbReference type="CTD" id="94086"/>
<keyword evidence="11" id="KW-1185">Reference proteome</keyword>
<evidence type="ECO:0000256" key="6">
    <source>
        <dbReference type="ARBA" id="ARBA00073536"/>
    </source>
</evidence>
<dbReference type="PANTHER" id="PTHR47896">
    <property type="entry name" value="HEAT SHOCK PROTEIN BETA-9"/>
    <property type="match status" value="1"/>
</dbReference>
<protein>
    <recommendedName>
        <fullName evidence="6">Heat shock protein beta-9</fullName>
    </recommendedName>
</protein>
<dbReference type="Pfam" id="PF00011">
    <property type="entry name" value="HSP20"/>
    <property type="match status" value="1"/>
</dbReference>
<dbReference type="InterPro" id="IPR002068">
    <property type="entry name" value="A-crystallin/Hsp20_dom"/>
</dbReference>
<evidence type="ECO:0000256" key="2">
    <source>
        <dbReference type="ARBA" id="ARBA00004496"/>
    </source>
</evidence>
<dbReference type="SUPFAM" id="SSF49764">
    <property type="entry name" value="HSP20-like chaperones"/>
    <property type="match status" value="1"/>
</dbReference>
<keyword evidence="3" id="KW-0963">Cytoplasm</keyword>
<dbReference type="AlphaFoldDB" id="A0A1S3GWK2"/>
<dbReference type="InterPro" id="IPR042940">
    <property type="entry name" value="HSPB9"/>
</dbReference>
<dbReference type="RefSeq" id="XP_012893268.1">
    <property type="nucleotide sequence ID" value="XM_013037814.1"/>
</dbReference>
<comment type="subcellular location">
    <subcellularLocation>
        <location evidence="2">Cytoplasm</location>
    </subcellularLocation>
    <subcellularLocation>
        <location evidence="1">Nucleus</location>
    </subcellularLocation>
</comment>
<evidence type="ECO:0000259" key="10">
    <source>
        <dbReference type="PROSITE" id="PS01031"/>
    </source>
</evidence>